<feature type="non-terminal residue" evidence="2">
    <location>
        <position position="1"/>
    </location>
</feature>
<organism evidence="2 3">
    <name type="scientific">Aduncisulcus paluster</name>
    <dbReference type="NCBI Taxonomy" id="2918883"/>
    <lineage>
        <taxon>Eukaryota</taxon>
        <taxon>Metamonada</taxon>
        <taxon>Carpediemonas-like organisms</taxon>
        <taxon>Aduncisulcus</taxon>
    </lineage>
</organism>
<name>A0ABQ5KIL0_9EUKA</name>
<reference evidence="2" key="1">
    <citation type="submission" date="2022-03" db="EMBL/GenBank/DDBJ databases">
        <title>Draft genome sequence of Aduncisulcus paluster, a free-living microaerophilic Fornicata.</title>
        <authorList>
            <person name="Yuyama I."/>
            <person name="Kume K."/>
            <person name="Tamura T."/>
            <person name="Inagaki Y."/>
            <person name="Hashimoto T."/>
        </authorList>
    </citation>
    <scope>NUCLEOTIDE SEQUENCE</scope>
    <source>
        <strain evidence="2">NY0171</strain>
    </source>
</reference>
<dbReference type="InterPro" id="IPR029016">
    <property type="entry name" value="GAF-like_dom_sf"/>
</dbReference>
<gene>
    <name evidence="2" type="ORF">ADUPG1_005633</name>
</gene>
<dbReference type="Proteomes" id="UP001057375">
    <property type="component" value="Unassembled WGS sequence"/>
</dbReference>
<feature type="non-terminal residue" evidence="2">
    <location>
        <position position="172"/>
    </location>
</feature>
<dbReference type="InterPro" id="IPR003018">
    <property type="entry name" value="GAF"/>
</dbReference>
<evidence type="ECO:0000313" key="3">
    <source>
        <dbReference type="Proteomes" id="UP001057375"/>
    </source>
</evidence>
<dbReference type="SUPFAM" id="SSF55781">
    <property type="entry name" value="GAF domain-like"/>
    <property type="match status" value="1"/>
</dbReference>
<dbReference type="SMART" id="SM00065">
    <property type="entry name" value="GAF"/>
    <property type="match status" value="1"/>
</dbReference>
<dbReference type="Pfam" id="PF13185">
    <property type="entry name" value="GAF_2"/>
    <property type="match status" value="1"/>
</dbReference>
<keyword evidence="3" id="KW-1185">Reference proteome</keyword>
<sequence>SLIFDSARDLVKADGGVLYLLEGNKLAVELLSLDSSNVVLGGLSDNPVPRGMVFPEIIDFVSEDSVLWHACEAYNKRATFAVNGVELSLFPTGLEHEPERGYIHSMITAPIITRSDEILGVIQLFNSKEGELFEDGLDDLLGSLVAQAAVALDNRNLVNSLEELFNAFIKVI</sequence>
<accession>A0ABQ5KIL0</accession>
<comment type="caution">
    <text evidence="2">The sequence shown here is derived from an EMBL/GenBank/DDBJ whole genome shotgun (WGS) entry which is preliminary data.</text>
</comment>
<feature type="domain" description="GAF" evidence="1">
    <location>
        <begin position="3"/>
        <end position="162"/>
    </location>
</feature>
<dbReference type="EMBL" id="BQXS01009065">
    <property type="protein sequence ID" value="GKT30775.1"/>
    <property type="molecule type" value="Genomic_DNA"/>
</dbReference>
<protein>
    <submittedName>
        <fullName evidence="2">GAF domain-containing protein</fullName>
    </submittedName>
</protein>
<dbReference type="Gene3D" id="3.30.450.40">
    <property type="match status" value="1"/>
</dbReference>
<proteinExistence type="predicted"/>
<evidence type="ECO:0000313" key="2">
    <source>
        <dbReference type="EMBL" id="GKT30775.1"/>
    </source>
</evidence>
<evidence type="ECO:0000259" key="1">
    <source>
        <dbReference type="SMART" id="SM00065"/>
    </source>
</evidence>